<sequence>MKLNGWINTSEQLPETAPNTDGEVFAVLTEDGNVYRARYMHDVYDGGESKYWSEFTIDSCGRENEHYEICERVTHYISLPKEQSQ</sequence>
<dbReference type="Proteomes" id="UP001229836">
    <property type="component" value="Chromosome"/>
</dbReference>
<gene>
    <name evidence="1" type="ORF">QLH32_05170</name>
</gene>
<dbReference type="RefSeq" id="WP_283268489.1">
    <property type="nucleotide sequence ID" value="NZ_CP125669.1"/>
</dbReference>
<keyword evidence="2" id="KW-1185">Reference proteome</keyword>
<proteinExistence type="predicted"/>
<protein>
    <submittedName>
        <fullName evidence="1">DUF551 domain-containing protein</fullName>
    </submittedName>
</protein>
<dbReference type="EMBL" id="CP125669">
    <property type="protein sequence ID" value="WHP06864.1"/>
    <property type="molecule type" value="Genomic_DNA"/>
</dbReference>
<evidence type="ECO:0000313" key="1">
    <source>
        <dbReference type="EMBL" id="WHP06864.1"/>
    </source>
</evidence>
<evidence type="ECO:0000313" key="2">
    <source>
        <dbReference type="Proteomes" id="UP001229836"/>
    </source>
</evidence>
<organism evidence="1 2">
    <name type="scientific">Acinetobacter corruptisaponis</name>
    <dbReference type="NCBI Taxonomy" id="3045147"/>
    <lineage>
        <taxon>Bacteria</taxon>
        <taxon>Pseudomonadati</taxon>
        <taxon>Pseudomonadota</taxon>
        <taxon>Gammaproteobacteria</taxon>
        <taxon>Moraxellales</taxon>
        <taxon>Moraxellaceae</taxon>
        <taxon>Acinetobacter</taxon>
    </lineage>
</organism>
<name>A0ABY8SB07_9GAMM</name>
<accession>A0ABY8SB07</accession>
<reference evidence="1 2" key="1">
    <citation type="submission" date="2023-05" db="EMBL/GenBank/DDBJ databases">
        <title>The complete genome of Acinetobacter sp. nov KCTC 92772.</title>
        <authorList>
            <person name="Zhou G."/>
        </authorList>
    </citation>
    <scope>NUCLEOTIDE SEQUENCE [LARGE SCALE GENOMIC DNA]</scope>
    <source>
        <strain evidence="1 2">KCTC 92772</strain>
    </source>
</reference>